<dbReference type="AlphaFoldDB" id="A0AAD1G3U2"/>
<evidence type="ECO:0000313" key="2">
    <source>
        <dbReference type="Proteomes" id="UP000289281"/>
    </source>
</evidence>
<dbReference type="EMBL" id="AP017632">
    <property type="protein sequence ID" value="BBI22802.1"/>
    <property type="molecule type" value="Genomic_DNA"/>
</dbReference>
<name>A0AAD1G3U2_HELPX</name>
<dbReference type="Proteomes" id="UP000289281">
    <property type="component" value="Chromosome"/>
</dbReference>
<gene>
    <name evidence="1" type="ORF">HPATCC43504_00867</name>
</gene>
<reference evidence="1 2" key="1">
    <citation type="submission" date="2016-08" db="EMBL/GenBank/DDBJ databases">
        <title>Whole genome shotgun sequence of Helicobacter pylori strain ATCC43504.</title>
        <authorList>
            <person name="Mimuro H."/>
            <person name="Ogura Y."/>
            <person name="Katsura K."/>
            <person name="Hayashi T."/>
        </authorList>
    </citation>
    <scope>NUCLEOTIDE SEQUENCE [LARGE SCALE GENOMIC DNA]</scope>
    <source>
        <strain evidence="2">ATCC 43504</strain>
    </source>
</reference>
<sequence length="41" mass="5061">MILSSLLMRHRMNKKEKYLMLIVKKFLTEFLTFLLMQKKTN</sequence>
<protein>
    <submittedName>
        <fullName evidence="1">Uncharacterized protein</fullName>
    </submittedName>
</protein>
<organism evidence="1 2">
    <name type="scientific">Helicobacter pylori</name>
    <name type="common">Campylobacter pylori</name>
    <dbReference type="NCBI Taxonomy" id="210"/>
    <lineage>
        <taxon>Bacteria</taxon>
        <taxon>Pseudomonadati</taxon>
        <taxon>Campylobacterota</taxon>
        <taxon>Epsilonproteobacteria</taxon>
        <taxon>Campylobacterales</taxon>
        <taxon>Helicobacteraceae</taxon>
        <taxon>Helicobacter</taxon>
    </lineage>
</organism>
<proteinExistence type="predicted"/>
<evidence type="ECO:0000313" key="1">
    <source>
        <dbReference type="EMBL" id="BBI22802.1"/>
    </source>
</evidence>
<accession>A0AAD1G3U2</accession>